<dbReference type="EMBL" id="JAROCB010000005">
    <property type="protein sequence ID" value="MDN4598856.1"/>
    <property type="molecule type" value="Genomic_DNA"/>
</dbReference>
<organism evidence="2 3">
    <name type="scientific">Leifsonia virtsii</name>
    <dbReference type="NCBI Taxonomy" id="3035915"/>
    <lineage>
        <taxon>Bacteria</taxon>
        <taxon>Bacillati</taxon>
        <taxon>Actinomycetota</taxon>
        <taxon>Actinomycetes</taxon>
        <taxon>Micrococcales</taxon>
        <taxon>Microbacteriaceae</taxon>
        <taxon>Leifsonia</taxon>
    </lineage>
</organism>
<sequence>MTKNASRDEPGPKLIRHRMRFETNFTQIPNAWLRDERVSYRARGIRDLLLSHEHGWTITLKNLAAASPREGIDAVRSAVEELEEVGYLKRHVVQGRGGKFEGHDWELCDPFDLGASTLFTALDNPTRSRTALDKPTRTALDNPTPIRTPVRTSKESSKGDSRREHFGIGGRRCTAELVDERHCALGHLVPLDDEAVSA</sequence>
<protein>
    <recommendedName>
        <fullName evidence="4">Helix-turn-helix domain-containing protein</fullName>
    </recommendedName>
</protein>
<feature type="compositionally biased region" description="Basic and acidic residues" evidence="1">
    <location>
        <begin position="152"/>
        <end position="166"/>
    </location>
</feature>
<dbReference type="RefSeq" id="WP_301220206.1">
    <property type="nucleotide sequence ID" value="NZ_JAROCB010000005.1"/>
</dbReference>
<keyword evidence="3" id="KW-1185">Reference proteome</keyword>
<gene>
    <name evidence="2" type="ORF">P5G59_17005</name>
</gene>
<accession>A0ABT8J1A1</accession>
<reference evidence="2" key="1">
    <citation type="submission" date="2023-03" db="EMBL/GenBank/DDBJ databases">
        <title>MT1 and MT2 Draft Genomes of Novel Species.</title>
        <authorList>
            <person name="Venkateswaran K."/>
        </authorList>
    </citation>
    <scope>NUCLEOTIDE SEQUENCE</scope>
    <source>
        <strain evidence="2">F6_8S_P_1A</strain>
    </source>
</reference>
<evidence type="ECO:0000313" key="3">
    <source>
        <dbReference type="Proteomes" id="UP001174210"/>
    </source>
</evidence>
<comment type="caution">
    <text evidence="2">The sequence shown here is derived from an EMBL/GenBank/DDBJ whole genome shotgun (WGS) entry which is preliminary data.</text>
</comment>
<name>A0ABT8J1A1_9MICO</name>
<evidence type="ECO:0008006" key="4">
    <source>
        <dbReference type="Google" id="ProtNLM"/>
    </source>
</evidence>
<dbReference type="Proteomes" id="UP001174210">
    <property type="component" value="Unassembled WGS sequence"/>
</dbReference>
<proteinExistence type="predicted"/>
<evidence type="ECO:0000313" key="2">
    <source>
        <dbReference type="EMBL" id="MDN4598856.1"/>
    </source>
</evidence>
<feature type="region of interest" description="Disordered" evidence="1">
    <location>
        <begin position="126"/>
        <end position="166"/>
    </location>
</feature>
<evidence type="ECO:0000256" key="1">
    <source>
        <dbReference type="SAM" id="MobiDB-lite"/>
    </source>
</evidence>